<dbReference type="OrthoDB" id="9787041at2"/>
<dbReference type="EMBL" id="CP000478">
    <property type="protein sequence ID" value="ABK16667.1"/>
    <property type="molecule type" value="Genomic_DNA"/>
</dbReference>
<dbReference type="AlphaFoldDB" id="A0LGW5"/>
<dbReference type="InterPro" id="IPR011330">
    <property type="entry name" value="Glyco_hydro/deAcase_b/a-brl"/>
</dbReference>
<dbReference type="Pfam" id="PF01522">
    <property type="entry name" value="Polysacc_deac_1"/>
    <property type="match status" value="1"/>
</dbReference>
<dbReference type="GO" id="GO:0005975">
    <property type="term" value="P:carbohydrate metabolic process"/>
    <property type="evidence" value="ECO:0007669"/>
    <property type="project" value="InterPro"/>
</dbReference>
<name>A0LGW5_SYNFM</name>
<dbReference type="GO" id="GO:0016810">
    <property type="term" value="F:hydrolase activity, acting on carbon-nitrogen (but not peptide) bonds"/>
    <property type="evidence" value="ECO:0007669"/>
    <property type="project" value="InterPro"/>
</dbReference>
<sequence length="429" mass="49250">MNYFRHLIESKGAINLIGRMFMLLERFGMTHRRSIQAMRRIVEVSGRYGCKPSFFITADLLDHHKCLVDLISTHEIDLCLHGYHHIDHALLSRRDQTEEIRRGVEEFRRLGIRIGGFRAPFLRFNDDTPKAAVDSDLVWVSNTCMLSREESCSSLVNGSDSARNLLEGFYTGKRHSDEPSIPFLRCGCVDIPVSLPDDEMLIDRIKIQDSAKLARIWLDMLDGAHRDGELFNFIFHPERVPYVSEPLEKLLQKARSHGDVWIASLDDIGKWWKKRAAFEFRSIVENCGKYTVETNISDDHCLVLQHPDGRMEFLEHNGNGTFVVEAPLRPVVGVSQDCGSETVLCLKKEGFPVESCADPYMVASVLNGCHPRDLSHRGLLNVVRQANGPVLRFWRWPGRYRSALAISVDVDAITLFDFVRRVYWFLKYR</sequence>
<protein>
    <submittedName>
        <fullName evidence="2">Polysaccharide deacetylase</fullName>
    </submittedName>
</protein>
<gene>
    <name evidence="2" type="ordered locus">Sfum_0971</name>
</gene>
<dbReference type="STRING" id="335543.Sfum_0971"/>
<dbReference type="Proteomes" id="UP000001784">
    <property type="component" value="Chromosome"/>
</dbReference>
<evidence type="ECO:0000259" key="1">
    <source>
        <dbReference type="Pfam" id="PF01522"/>
    </source>
</evidence>
<dbReference type="HOGENOM" id="CLU_639231_0_0_7"/>
<feature type="domain" description="NodB homology" evidence="1">
    <location>
        <begin position="38"/>
        <end position="134"/>
    </location>
</feature>
<dbReference type="InterPro" id="IPR002509">
    <property type="entry name" value="NODB_dom"/>
</dbReference>
<proteinExistence type="predicted"/>
<dbReference type="eggNOG" id="COG0726">
    <property type="taxonomic scope" value="Bacteria"/>
</dbReference>
<dbReference type="Gene3D" id="3.20.20.370">
    <property type="entry name" value="Glycoside hydrolase/deacetylase"/>
    <property type="match status" value="1"/>
</dbReference>
<evidence type="ECO:0000313" key="2">
    <source>
        <dbReference type="EMBL" id="ABK16667.1"/>
    </source>
</evidence>
<evidence type="ECO:0000313" key="3">
    <source>
        <dbReference type="Proteomes" id="UP000001784"/>
    </source>
</evidence>
<dbReference type="RefSeq" id="WP_011697838.1">
    <property type="nucleotide sequence ID" value="NC_008554.1"/>
</dbReference>
<dbReference type="SUPFAM" id="SSF88713">
    <property type="entry name" value="Glycoside hydrolase/deacetylase"/>
    <property type="match status" value="1"/>
</dbReference>
<reference evidence="2 3" key="1">
    <citation type="submission" date="2006-10" db="EMBL/GenBank/DDBJ databases">
        <title>Complete sequence of Syntrophobacter fumaroxidans MPOB.</title>
        <authorList>
            <consortium name="US DOE Joint Genome Institute"/>
            <person name="Copeland A."/>
            <person name="Lucas S."/>
            <person name="Lapidus A."/>
            <person name="Barry K."/>
            <person name="Detter J.C."/>
            <person name="Glavina del Rio T."/>
            <person name="Hammon N."/>
            <person name="Israni S."/>
            <person name="Pitluck S."/>
            <person name="Goltsman E.G."/>
            <person name="Martinez M."/>
            <person name="Schmutz J."/>
            <person name="Larimer F."/>
            <person name="Land M."/>
            <person name="Hauser L."/>
            <person name="Kyrpides N."/>
            <person name="Kim E."/>
            <person name="Boone D.R."/>
            <person name="Brockman F."/>
            <person name="Culley D."/>
            <person name="Ferry J."/>
            <person name="Gunsalus R."/>
            <person name="McInerney M.J."/>
            <person name="Morrison M."/>
            <person name="Plugge C."/>
            <person name="Rohlin L."/>
            <person name="Scholten J."/>
            <person name="Sieber J."/>
            <person name="Stams A.J.M."/>
            <person name="Worm P."/>
            <person name="Henstra A.M."/>
            <person name="Richardson P."/>
        </authorList>
    </citation>
    <scope>NUCLEOTIDE SEQUENCE [LARGE SCALE GENOMIC DNA]</scope>
    <source>
        <strain evidence="3">DSM 10017 / MPOB</strain>
    </source>
</reference>
<organism evidence="2 3">
    <name type="scientific">Syntrophobacter fumaroxidans (strain DSM 10017 / MPOB)</name>
    <dbReference type="NCBI Taxonomy" id="335543"/>
    <lineage>
        <taxon>Bacteria</taxon>
        <taxon>Pseudomonadati</taxon>
        <taxon>Thermodesulfobacteriota</taxon>
        <taxon>Syntrophobacteria</taxon>
        <taxon>Syntrophobacterales</taxon>
        <taxon>Syntrophobacteraceae</taxon>
        <taxon>Syntrophobacter</taxon>
    </lineage>
</organism>
<keyword evidence="3" id="KW-1185">Reference proteome</keyword>
<accession>A0LGW5</accession>
<dbReference type="InParanoid" id="A0LGW5"/>
<dbReference type="KEGG" id="sfu:Sfum_0971"/>